<sequence length="53" mass="6044">MPTDVHLFSADNFRLNNKVDATRMRSSSLGCSYVRSWGIFSCLLSLHLWVAHC</sequence>
<organism evidence="1">
    <name type="scientific">Arundo donax</name>
    <name type="common">Giant reed</name>
    <name type="synonym">Donax arundinaceus</name>
    <dbReference type="NCBI Taxonomy" id="35708"/>
    <lineage>
        <taxon>Eukaryota</taxon>
        <taxon>Viridiplantae</taxon>
        <taxon>Streptophyta</taxon>
        <taxon>Embryophyta</taxon>
        <taxon>Tracheophyta</taxon>
        <taxon>Spermatophyta</taxon>
        <taxon>Magnoliopsida</taxon>
        <taxon>Liliopsida</taxon>
        <taxon>Poales</taxon>
        <taxon>Poaceae</taxon>
        <taxon>PACMAD clade</taxon>
        <taxon>Arundinoideae</taxon>
        <taxon>Arundineae</taxon>
        <taxon>Arundo</taxon>
    </lineage>
</organism>
<reference evidence="1" key="1">
    <citation type="submission" date="2014-09" db="EMBL/GenBank/DDBJ databases">
        <authorList>
            <person name="Magalhaes I.L.F."/>
            <person name="Oliveira U."/>
            <person name="Santos F.R."/>
            <person name="Vidigal T.H.D.A."/>
            <person name="Brescovit A.D."/>
            <person name="Santos A.J."/>
        </authorList>
    </citation>
    <scope>NUCLEOTIDE SEQUENCE</scope>
    <source>
        <tissue evidence="1">Shoot tissue taken approximately 20 cm above the soil surface</tissue>
    </source>
</reference>
<evidence type="ECO:0000313" key="1">
    <source>
        <dbReference type="EMBL" id="JAE26673.1"/>
    </source>
</evidence>
<protein>
    <submittedName>
        <fullName evidence="1">Uncharacterized protein</fullName>
    </submittedName>
</protein>
<accession>A0A0A9H1D0</accession>
<dbReference type="EMBL" id="GBRH01171223">
    <property type="protein sequence ID" value="JAE26673.1"/>
    <property type="molecule type" value="Transcribed_RNA"/>
</dbReference>
<dbReference type="AlphaFoldDB" id="A0A0A9H1D0"/>
<reference evidence="1" key="2">
    <citation type="journal article" date="2015" name="Data Brief">
        <title>Shoot transcriptome of the giant reed, Arundo donax.</title>
        <authorList>
            <person name="Barrero R.A."/>
            <person name="Guerrero F.D."/>
            <person name="Moolhuijzen P."/>
            <person name="Goolsby J.A."/>
            <person name="Tidwell J."/>
            <person name="Bellgard S.E."/>
            <person name="Bellgard M.I."/>
        </authorList>
    </citation>
    <scope>NUCLEOTIDE SEQUENCE</scope>
    <source>
        <tissue evidence="1">Shoot tissue taken approximately 20 cm above the soil surface</tissue>
    </source>
</reference>
<name>A0A0A9H1D0_ARUDO</name>
<proteinExistence type="predicted"/>